<keyword evidence="2" id="KW-1185">Reference proteome</keyword>
<proteinExistence type="predicted"/>
<reference evidence="1 2" key="2">
    <citation type="submission" date="2018-11" db="EMBL/GenBank/DDBJ databases">
        <authorList>
            <consortium name="Pathogen Informatics"/>
        </authorList>
    </citation>
    <scope>NUCLEOTIDE SEQUENCE [LARGE SCALE GENOMIC DNA]</scope>
    <source>
        <strain evidence="1 2">Costa Rica</strain>
    </source>
</reference>
<evidence type="ECO:0000313" key="3">
    <source>
        <dbReference type="WBParaSite" id="ACOC_0001179701-mRNA-1"/>
    </source>
</evidence>
<dbReference type="AlphaFoldDB" id="A0A0R3PZ53"/>
<organism evidence="3">
    <name type="scientific">Angiostrongylus costaricensis</name>
    <name type="common">Nematode worm</name>
    <dbReference type="NCBI Taxonomy" id="334426"/>
    <lineage>
        <taxon>Eukaryota</taxon>
        <taxon>Metazoa</taxon>
        <taxon>Ecdysozoa</taxon>
        <taxon>Nematoda</taxon>
        <taxon>Chromadorea</taxon>
        <taxon>Rhabditida</taxon>
        <taxon>Rhabditina</taxon>
        <taxon>Rhabditomorpha</taxon>
        <taxon>Strongyloidea</taxon>
        <taxon>Metastrongylidae</taxon>
        <taxon>Angiostrongylus</taxon>
    </lineage>
</organism>
<evidence type="ECO:0000313" key="2">
    <source>
        <dbReference type="Proteomes" id="UP000267027"/>
    </source>
</evidence>
<sequence>MCNTTVPDCSCYFCSDDELIISNHAVIFHADLPLPKNVEFFHIDSKCFKKIKSSDSTVAVECPYNGKKSHYHCLNCRKVGEVLT</sequence>
<accession>A0A0R3PZ53</accession>
<reference evidence="3" key="1">
    <citation type="submission" date="2017-02" db="UniProtKB">
        <authorList>
            <consortium name="WormBaseParasite"/>
        </authorList>
    </citation>
    <scope>IDENTIFICATION</scope>
</reference>
<dbReference type="Proteomes" id="UP000267027">
    <property type="component" value="Unassembled WGS sequence"/>
</dbReference>
<evidence type="ECO:0000313" key="1">
    <source>
        <dbReference type="EMBL" id="VDM63383.1"/>
    </source>
</evidence>
<protein>
    <submittedName>
        <fullName evidence="3">Zn_Tnp_IS91 domain-containing protein</fullName>
    </submittedName>
</protein>
<dbReference type="EMBL" id="UYYA01004794">
    <property type="protein sequence ID" value="VDM63383.1"/>
    <property type="molecule type" value="Genomic_DNA"/>
</dbReference>
<dbReference type="OrthoDB" id="5869175at2759"/>
<gene>
    <name evidence="1" type="ORF">ACOC_LOCUS11798</name>
</gene>
<dbReference type="WBParaSite" id="ACOC_0001179701-mRNA-1">
    <property type="protein sequence ID" value="ACOC_0001179701-mRNA-1"/>
    <property type="gene ID" value="ACOC_0001179701"/>
</dbReference>
<name>A0A0R3PZ53_ANGCS</name>